<dbReference type="Gene3D" id="3.90.1530.30">
    <property type="match status" value="1"/>
</dbReference>
<proteinExistence type="inferred from homology"/>
<sequence>MDNIKRNIHNSGPLGMLMKNGQIKKIENSAESNEGTVVLNKAAPSYFKTQAGIEFTEHELIFVDPKECEPWEYANRQDEELGNINELIESIKSNKQLQPALIRKHPHPHDDVKYEIIFGRRRHIACLNLGIPFLTILKEIPNVQDAIAFQDAENKLRNDVSNYSNAILYKRLIEEGVFKKEKDLAEKLRLSPSTLNDLMAYTKIPSAIVKKIPNIHALSKSIVLKIVQLLNKSSKNHAKLIAIAPDIGKSITSPAKLESAVEKPVGSKTKQRLQATKQYKTKDGKKLFTFKIDHRGAPCIVLNKEILNRVDMDTMCEKIKSQLEIELSQSGAPD</sequence>
<dbReference type="CDD" id="cd16405">
    <property type="entry name" value="RepB_like_N"/>
    <property type="match status" value="1"/>
</dbReference>
<dbReference type="KEGG" id="cbd:CBUD_A0068"/>
<dbReference type="SUPFAM" id="SSF110849">
    <property type="entry name" value="ParB/Sulfiredoxin"/>
    <property type="match status" value="1"/>
</dbReference>
<evidence type="ECO:0000313" key="3">
    <source>
        <dbReference type="EMBL" id="ABS78533.1"/>
    </source>
</evidence>
<dbReference type="InterPro" id="IPR037972">
    <property type="entry name" value="RepB_N"/>
</dbReference>
<dbReference type="InterPro" id="IPR050336">
    <property type="entry name" value="Chromosome_partition/occlusion"/>
</dbReference>
<protein>
    <submittedName>
        <fullName evidence="3">DNA-binding protein</fullName>
    </submittedName>
</protein>
<geneLocation type="plasmid" evidence="3 4">
    <name>pQpDG</name>
</geneLocation>
<evidence type="ECO:0000259" key="2">
    <source>
        <dbReference type="SMART" id="SM00470"/>
    </source>
</evidence>
<dbReference type="Pfam" id="PF02195">
    <property type="entry name" value="ParB_N"/>
    <property type="match status" value="1"/>
</dbReference>
<name>A9KH96_COXBN</name>
<dbReference type="HOGENOM" id="CLU_830848_0_0_6"/>
<dbReference type="SMART" id="SM00470">
    <property type="entry name" value="ParB"/>
    <property type="match status" value="1"/>
</dbReference>
<organism evidence="3 4">
    <name type="scientific">Coxiella burnetii (strain Dugway 5J108-111)</name>
    <dbReference type="NCBI Taxonomy" id="434922"/>
    <lineage>
        <taxon>Bacteria</taxon>
        <taxon>Pseudomonadati</taxon>
        <taxon>Pseudomonadota</taxon>
        <taxon>Gammaproteobacteria</taxon>
        <taxon>Legionellales</taxon>
        <taxon>Coxiellaceae</taxon>
        <taxon>Coxiella</taxon>
    </lineage>
</organism>
<dbReference type="InterPro" id="IPR003115">
    <property type="entry name" value="ParB_N"/>
</dbReference>
<dbReference type="Gene3D" id="1.10.10.2830">
    <property type="match status" value="1"/>
</dbReference>
<dbReference type="RefSeq" id="WP_011996353.1">
    <property type="nucleotide sequence ID" value="NC_009726.1"/>
</dbReference>
<dbReference type="PANTHER" id="PTHR33375">
    <property type="entry name" value="CHROMOSOME-PARTITIONING PROTEIN PARB-RELATED"/>
    <property type="match status" value="1"/>
</dbReference>
<dbReference type="GO" id="GO:0045881">
    <property type="term" value="P:positive regulation of sporulation resulting in formation of a cellular spore"/>
    <property type="evidence" value="ECO:0007669"/>
    <property type="project" value="TreeGrafter"/>
</dbReference>
<dbReference type="NCBIfam" id="TIGR00180">
    <property type="entry name" value="parB_part"/>
    <property type="match status" value="1"/>
</dbReference>
<dbReference type="InterPro" id="IPR036086">
    <property type="entry name" value="ParB/Sulfiredoxin_sf"/>
</dbReference>
<reference evidence="3 4" key="1">
    <citation type="journal article" date="2009" name="Infect. Immun.">
        <title>Comparative genomics reveal extensive transposon-mediated genomic plasticity and diversity among potential effector proteins within the genus Coxiella.</title>
        <authorList>
            <person name="Beare P.A."/>
            <person name="Unsworth N."/>
            <person name="Andoh M."/>
            <person name="Voth D.E."/>
            <person name="Omsland A."/>
            <person name="Gilk S.D."/>
            <person name="Williams K.P."/>
            <person name="Sobral B.W."/>
            <person name="Kupko J.J.III."/>
            <person name="Porcella S.F."/>
            <person name="Samuel J.E."/>
            <person name="Heinzen R.A."/>
        </authorList>
    </citation>
    <scope>NUCLEOTIDE SEQUENCE [LARGE SCALE GENOMIC DNA]</scope>
    <source>
        <strain evidence="3 4">Dugway 5J108-111</strain>
        <plasmid evidence="4">pQpDG</plasmid>
    </source>
</reference>
<keyword evidence="3" id="KW-0614">Plasmid</keyword>
<dbReference type="AlphaFoldDB" id="A9KH96"/>
<dbReference type="Proteomes" id="UP000008555">
    <property type="component" value="Plasmid pQpDG"/>
</dbReference>
<comment type="similarity">
    <text evidence="1">Belongs to the ParB family.</text>
</comment>
<dbReference type="GO" id="GO:0007059">
    <property type="term" value="P:chromosome segregation"/>
    <property type="evidence" value="ECO:0007669"/>
    <property type="project" value="TreeGrafter"/>
</dbReference>
<dbReference type="EMBL" id="CP000735">
    <property type="protein sequence ID" value="ABS78533.1"/>
    <property type="molecule type" value="Genomic_DNA"/>
</dbReference>
<dbReference type="PANTHER" id="PTHR33375:SF1">
    <property type="entry name" value="CHROMOSOME-PARTITIONING PROTEIN PARB-RELATED"/>
    <property type="match status" value="1"/>
</dbReference>
<dbReference type="InterPro" id="IPR004437">
    <property type="entry name" value="ParB/RepB/Spo0J"/>
</dbReference>
<feature type="domain" description="ParB-like N-terminal" evidence="2">
    <location>
        <begin position="61"/>
        <end position="155"/>
    </location>
</feature>
<evidence type="ECO:0000313" key="4">
    <source>
        <dbReference type="Proteomes" id="UP000008555"/>
    </source>
</evidence>
<gene>
    <name evidence="3" type="primary">parB.2</name>
    <name evidence="3" type="ordered locus">CBUD_A0068</name>
</gene>
<dbReference type="GO" id="GO:0003677">
    <property type="term" value="F:DNA binding"/>
    <property type="evidence" value="ECO:0007669"/>
    <property type="project" value="UniProtKB-KW"/>
</dbReference>
<keyword evidence="3" id="KW-0238">DNA-binding</keyword>
<dbReference type="SUPFAM" id="SSF109709">
    <property type="entry name" value="KorB DNA-binding domain-like"/>
    <property type="match status" value="1"/>
</dbReference>
<accession>A9KH96</accession>
<dbReference type="GO" id="GO:0005694">
    <property type="term" value="C:chromosome"/>
    <property type="evidence" value="ECO:0007669"/>
    <property type="project" value="TreeGrafter"/>
</dbReference>
<evidence type="ECO:0000256" key="1">
    <source>
        <dbReference type="ARBA" id="ARBA00006295"/>
    </source>
</evidence>